<keyword evidence="14" id="KW-0238">DNA-binding</keyword>
<dbReference type="GO" id="GO:0008310">
    <property type="term" value="F:single-stranded DNA 3'-5' DNA exonuclease activity"/>
    <property type="evidence" value="ECO:0007669"/>
    <property type="project" value="UniProtKB-EC"/>
</dbReference>
<reference evidence="21" key="2">
    <citation type="journal article" date="2014" name="ISME J.">
        <title>Microbial stratification in low pH oxic and suboxic macroscopic growths along an acid mine drainage.</title>
        <authorList>
            <person name="Mendez-Garcia C."/>
            <person name="Mesa V."/>
            <person name="Sprenger R.R."/>
            <person name="Richter M."/>
            <person name="Diez M.S."/>
            <person name="Solano J."/>
            <person name="Bargiela R."/>
            <person name="Golyshina O.V."/>
            <person name="Manteca A."/>
            <person name="Ramos J.L."/>
            <person name="Gallego J.R."/>
            <person name="Llorente I."/>
            <person name="Martins Dos Santos V.A."/>
            <person name="Jensen O.N."/>
            <person name="Pelaez A.I."/>
            <person name="Sanchez J."/>
            <person name="Ferrer M."/>
        </authorList>
    </citation>
    <scope>NUCLEOTIDE SEQUENCE</scope>
</reference>
<keyword evidence="15" id="KW-0511">Multifunctional enzyme</keyword>
<evidence type="ECO:0000256" key="3">
    <source>
        <dbReference type="ARBA" id="ARBA00011315"/>
    </source>
</evidence>
<evidence type="ECO:0000256" key="15">
    <source>
        <dbReference type="ARBA" id="ARBA00023268"/>
    </source>
</evidence>
<dbReference type="EC" id="2.7.7.7" evidence="5"/>
<evidence type="ECO:0000256" key="10">
    <source>
        <dbReference type="ARBA" id="ARBA00022722"/>
    </source>
</evidence>
<dbReference type="Pfam" id="PF04042">
    <property type="entry name" value="DNA_pol_E_B"/>
    <property type="match status" value="1"/>
</dbReference>
<feature type="domain" description="DNA polymerase alpha/delta/epsilon subunit B" evidence="20">
    <location>
        <begin position="228"/>
        <end position="424"/>
    </location>
</feature>
<keyword evidence="13" id="KW-0239">DNA-directed DNA polymerase</keyword>
<evidence type="ECO:0000256" key="12">
    <source>
        <dbReference type="ARBA" id="ARBA00022839"/>
    </source>
</evidence>
<evidence type="ECO:0000259" key="19">
    <source>
        <dbReference type="Pfam" id="PF01336"/>
    </source>
</evidence>
<evidence type="ECO:0000259" key="20">
    <source>
        <dbReference type="Pfam" id="PF04042"/>
    </source>
</evidence>
<keyword evidence="9" id="KW-0235">DNA replication</keyword>
<gene>
    <name evidence="21" type="ORF">B1A_07365</name>
</gene>
<evidence type="ECO:0000313" key="21">
    <source>
        <dbReference type="EMBL" id="EQD68410.1"/>
    </source>
</evidence>
<keyword evidence="10" id="KW-0540">Nuclease</keyword>
<dbReference type="SUPFAM" id="SSF56300">
    <property type="entry name" value="Metallo-dependent phosphatases"/>
    <property type="match status" value="1"/>
</dbReference>
<comment type="subunit">
    <text evidence="3">Heterodimer of a large subunit and a small subunit.</text>
</comment>
<organism evidence="21">
    <name type="scientific">mine drainage metagenome</name>
    <dbReference type="NCBI Taxonomy" id="410659"/>
    <lineage>
        <taxon>unclassified sequences</taxon>
        <taxon>metagenomes</taxon>
        <taxon>ecological metagenomes</taxon>
    </lineage>
</organism>
<dbReference type="EMBL" id="AUZX01005304">
    <property type="protein sequence ID" value="EQD68410.1"/>
    <property type="molecule type" value="Genomic_DNA"/>
</dbReference>
<evidence type="ECO:0000256" key="9">
    <source>
        <dbReference type="ARBA" id="ARBA00022705"/>
    </source>
</evidence>
<evidence type="ECO:0000256" key="1">
    <source>
        <dbReference type="ARBA" id="ARBA00000563"/>
    </source>
</evidence>
<sequence>MRGSNYHVMINPRTFSDKSGVLEFFHSKGILVSPEALDVILERGMGSLVTRLLSNEILSAGYISENDVVKLIRGEIKNEPEIKEINFDDIRTGSSIDDFQKLFRSRYDKLKKIIVTSSKLRSSLDIRSAKKSGGFVKIVGMVTDVSETKNGHKRLILEDLDESIEAIIMKDNPVKKELILNDEVIGVIGSVSKTGEKPAIFVKEIIRPDIPARTISDSGKEPVYLASISDIHVGSKTFLKDGFRKMVNWIKSSEDDAQKLKYLVLSGDVIDGIGVYPGQDHDLEFLNPIEQYSALSDYLSEIPEDIEVYVMPGNHDTVRLAEPQPLFSKGVRDLFPKNIKFLPNPYSMILENKRIMVYHGMSLNDMVELVPGANFSSIGGAIEAILQRRHLSPVYGGKTPIIPSGTDYHVIEEVPDIFITGHIHSHYLGNYNGVRYVNSSTWQSQTEYQKMMNFAPDPCILTMFDLNSQSVVRKNSSDHSKPFRGFSK</sequence>
<dbReference type="GO" id="GO:0003677">
    <property type="term" value="F:DNA binding"/>
    <property type="evidence" value="ECO:0007669"/>
    <property type="project" value="UniProtKB-KW"/>
</dbReference>
<name>T1CK75_9ZZZZ</name>
<dbReference type="EC" id="3.1.11.1" evidence="4"/>
<comment type="function">
    <text evidence="16">Possesses two activities: a DNA synthesis (polymerase) and an exonucleolytic activity that degrades single-stranded DNA in the 3' to 5' direction. Has a template-primer preference which is characteristic of a replicative DNA polymerase.</text>
</comment>
<dbReference type="GO" id="GO:0006271">
    <property type="term" value="P:DNA strand elongation involved in DNA replication"/>
    <property type="evidence" value="ECO:0007669"/>
    <property type="project" value="TreeGrafter"/>
</dbReference>
<keyword evidence="8 21" id="KW-0548">Nucleotidyltransferase</keyword>
<evidence type="ECO:0000256" key="14">
    <source>
        <dbReference type="ARBA" id="ARBA00023125"/>
    </source>
</evidence>
<evidence type="ECO:0000256" key="18">
    <source>
        <dbReference type="ARBA" id="ARBA00049244"/>
    </source>
</evidence>
<comment type="catalytic activity">
    <reaction evidence="1">
        <text>Exonucleolytic cleavage in the 3'- to 5'-direction to yield nucleoside 5'-phosphates.</text>
        <dbReference type="EC" id="3.1.11.1"/>
    </reaction>
</comment>
<keyword evidence="7 21" id="KW-0808">Transferase</keyword>
<dbReference type="InterPro" id="IPR011149">
    <property type="entry name" value="Pol2_small_arc"/>
</dbReference>
<evidence type="ECO:0000256" key="17">
    <source>
        <dbReference type="ARBA" id="ARBA00030475"/>
    </source>
</evidence>
<dbReference type="GO" id="GO:0042575">
    <property type="term" value="C:DNA polymerase complex"/>
    <property type="evidence" value="ECO:0007669"/>
    <property type="project" value="TreeGrafter"/>
</dbReference>
<proteinExistence type="inferred from homology"/>
<keyword evidence="11" id="KW-0378">Hydrolase</keyword>
<dbReference type="NCBIfam" id="NF003118">
    <property type="entry name" value="PRK04036.1-3"/>
    <property type="match status" value="1"/>
</dbReference>
<dbReference type="InterPro" id="IPR007185">
    <property type="entry name" value="DNA_pol_a/d/e_bsu"/>
</dbReference>
<protein>
    <recommendedName>
        <fullName evidence="6">DNA polymerase II small subunit</fullName>
        <ecNumber evidence="5">2.7.7.7</ecNumber>
        <ecNumber evidence="4">3.1.11.1</ecNumber>
    </recommendedName>
    <alternativeName>
        <fullName evidence="17">Exodeoxyribonuclease small subunit</fullName>
    </alternativeName>
</protein>
<evidence type="ECO:0000256" key="6">
    <source>
        <dbReference type="ARBA" id="ARBA00015227"/>
    </source>
</evidence>
<keyword evidence="12" id="KW-0269">Exonuclease</keyword>
<evidence type="ECO:0000256" key="13">
    <source>
        <dbReference type="ARBA" id="ARBA00022932"/>
    </source>
</evidence>
<dbReference type="Pfam" id="PF01336">
    <property type="entry name" value="tRNA_anti-codon"/>
    <property type="match status" value="1"/>
</dbReference>
<evidence type="ECO:0000256" key="2">
    <source>
        <dbReference type="ARBA" id="ARBA00006035"/>
    </source>
</evidence>
<evidence type="ECO:0000256" key="11">
    <source>
        <dbReference type="ARBA" id="ARBA00022801"/>
    </source>
</evidence>
<evidence type="ECO:0000256" key="16">
    <source>
        <dbReference type="ARBA" id="ARBA00024817"/>
    </source>
</evidence>
<evidence type="ECO:0000256" key="4">
    <source>
        <dbReference type="ARBA" id="ARBA00012108"/>
    </source>
</evidence>
<dbReference type="PANTHER" id="PTHR10416:SF0">
    <property type="entry name" value="DNA POLYMERASE DELTA SUBUNIT 2"/>
    <property type="match status" value="1"/>
</dbReference>
<dbReference type="Gene3D" id="3.60.21.50">
    <property type="match status" value="1"/>
</dbReference>
<accession>T1CK75</accession>
<dbReference type="InterPro" id="IPR024826">
    <property type="entry name" value="DNA_pol_delta/II_ssu"/>
</dbReference>
<dbReference type="GO" id="GO:0003887">
    <property type="term" value="F:DNA-directed DNA polymerase activity"/>
    <property type="evidence" value="ECO:0007669"/>
    <property type="project" value="UniProtKB-KW"/>
</dbReference>
<dbReference type="InterPro" id="IPR029052">
    <property type="entry name" value="Metallo-depent_PP-like"/>
</dbReference>
<comment type="caution">
    <text evidence="21">The sequence shown here is derived from an EMBL/GenBank/DDBJ whole genome shotgun (WGS) entry which is preliminary data.</text>
</comment>
<reference evidence="21" key="1">
    <citation type="submission" date="2013-08" db="EMBL/GenBank/DDBJ databases">
        <authorList>
            <person name="Mendez C."/>
            <person name="Richter M."/>
            <person name="Ferrer M."/>
            <person name="Sanchez J."/>
        </authorList>
    </citation>
    <scope>NUCLEOTIDE SEQUENCE</scope>
</reference>
<dbReference type="InterPro" id="IPR004365">
    <property type="entry name" value="NA-bd_OB_tRNA"/>
</dbReference>
<evidence type="ECO:0000256" key="8">
    <source>
        <dbReference type="ARBA" id="ARBA00022695"/>
    </source>
</evidence>
<comment type="catalytic activity">
    <reaction evidence="18">
        <text>DNA(n) + a 2'-deoxyribonucleoside 5'-triphosphate = DNA(n+1) + diphosphate</text>
        <dbReference type="Rhea" id="RHEA:22508"/>
        <dbReference type="Rhea" id="RHEA-COMP:17339"/>
        <dbReference type="Rhea" id="RHEA-COMP:17340"/>
        <dbReference type="ChEBI" id="CHEBI:33019"/>
        <dbReference type="ChEBI" id="CHEBI:61560"/>
        <dbReference type="ChEBI" id="CHEBI:173112"/>
        <dbReference type="EC" id="2.7.7.7"/>
    </reaction>
</comment>
<dbReference type="AlphaFoldDB" id="T1CK75"/>
<dbReference type="HAMAP" id="MF_00325">
    <property type="entry name" value="DNApol_II_A_arch"/>
    <property type="match status" value="1"/>
</dbReference>
<dbReference type="PANTHER" id="PTHR10416">
    <property type="entry name" value="DNA POLYMERASE DELTA SUBUNIT 2"/>
    <property type="match status" value="1"/>
</dbReference>
<dbReference type="CDD" id="cd04490">
    <property type="entry name" value="PolII_SU_OBF"/>
    <property type="match status" value="1"/>
</dbReference>
<comment type="similarity">
    <text evidence="2">Belongs to the DNA polymerase delta/II small subunit family.</text>
</comment>
<evidence type="ECO:0000256" key="7">
    <source>
        <dbReference type="ARBA" id="ARBA00022679"/>
    </source>
</evidence>
<feature type="domain" description="OB" evidence="19">
    <location>
        <begin position="136"/>
        <end position="205"/>
    </location>
</feature>
<evidence type="ECO:0000256" key="5">
    <source>
        <dbReference type="ARBA" id="ARBA00012417"/>
    </source>
</evidence>